<sequence length="484" mass="52065">MIAPKYAAFTLALLLASASAAPLIAQDDNGAAAQNPTGPSAQGDMSVTIYNDNLALVQDVRQLNIGSGTSRIEFPDVSAQIRPETLSFAAAGTSIIEQNFDFDLLSPDKLMEKAVGQTVTIVRTNPGTGAETREQAKVLAVNGGVVLQIGNRIEVLRDDGLPVRVIFDKVPPNLRARPTLSVRVNSDRAGTRPASLRYLTPGLGWSADYVALFDAKAGRIDVQGWVTLTNNSGTTYNNANTLLVAGSVNQQDRPQVYNRSIYRPQPPSGIRTAGTETPGRERLGDFYLYPIGARTTIANAQTKQVSFLDVQGVPAKATWEYTNPWLGTQSEPVSFNSTVKFSTSAKGGLGDALPAGTVRFYMKDAAGAPQFIGENGIGHTPMGSELALVTGQAFDVKVQPVVETRTRITDTKWRTTMRYDITNAKPDAISVDLVQAGLDFYWADTRVLSESTPSKRRNADSVVWTVAVPANGKTSVTATFETRY</sequence>
<evidence type="ECO:0008006" key="4">
    <source>
        <dbReference type="Google" id="ProtNLM"/>
    </source>
</evidence>
<dbReference type="Proteomes" id="UP000552700">
    <property type="component" value="Unassembled WGS sequence"/>
</dbReference>
<organism evidence="2 3">
    <name type="scientific">Sphingobium subterraneum</name>
    <dbReference type="NCBI Taxonomy" id="627688"/>
    <lineage>
        <taxon>Bacteria</taxon>
        <taxon>Pseudomonadati</taxon>
        <taxon>Pseudomonadota</taxon>
        <taxon>Alphaproteobacteria</taxon>
        <taxon>Sphingomonadales</taxon>
        <taxon>Sphingomonadaceae</taxon>
        <taxon>Sphingobium</taxon>
    </lineage>
</organism>
<keyword evidence="1" id="KW-0732">Signal</keyword>
<feature type="signal peptide" evidence="1">
    <location>
        <begin position="1"/>
        <end position="20"/>
    </location>
</feature>
<name>A0A841IZD3_9SPHN</name>
<feature type="chain" id="PRO_5032572599" description="DUF4139 domain-containing protein" evidence="1">
    <location>
        <begin position="21"/>
        <end position="484"/>
    </location>
</feature>
<dbReference type="PANTHER" id="PTHR38075:SF1">
    <property type="entry name" value="DUF4139 DOMAIN-CONTAINING PROTEIN"/>
    <property type="match status" value="1"/>
</dbReference>
<evidence type="ECO:0000256" key="1">
    <source>
        <dbReference type="SAM" id="SignalP"/>
    </source>
</evidence>
<evidence type="ECO:0000313" key="2">
    <source>
        <dbReference type="EMBL" id="MBB6123937.1"/>
    </source>
</evidence>
<dbReference type="EMBL" id="JACIJP010000002">
    <property type="protein sequence ID" value="MBB6123937.1"/>
    <property type="molecule type" value="Genomic_DNA"/>
</dbReference>
<evidence type="ECO:0000313" key="3">
    <source>
        <dbReference type="Proteomes" id="UP000552700"/>
    </source>
</evidence>
<dbReference type="PANTHER" id="PTHR38075">
    <property type="entry name" value="DUF4139 DOMAIN-CONTAINING PROTEIN"/>
    <property type="match status" value="1"/>
</dbReference>
<proteinExistence type="predicted"/>
<keyword evidence="3" id="KW-1185">Reference proteome</keyword>
<protein>
    <recommendedName>
        <fullName evidence="4">DUF4139 domain-containing protein</fullName>
    </recommendedName>
</protein>
<accession>A0A841IZD3</accession>
<dbReference type="AlphaFoldDB" id="A0A841IZD3"/>
<comment type="caution">
    <text evidence="2">The sequence shown here is derived from an EMBL/GenBank/DDBJ whole genome shotgun (WGS) entry which is preliminary data.</text>
</comment>
<gene>
    <name evidence="2" type="ORF">FHS92_001666</name>
</gene>
<dbReference type="RefSeq" id="WP_184079475.1">
    <property type="nucleotide sequence ID" value="NZ_JACIJP010000002.1"/>
</dbReference>
<reference evidence="2 3" key="1">
    <citation type="submission" date="2020-08" db="EMBL/GenBank/DDBJ databases">
        <title>Genomic Encyclopedia of Type Strains, Phase IV (KMG-IV): sequencing the most valuable type-strain genomes for metagenomic binning, comparative biology and taxonomic classification.</title>
        <authorList>
            <person name="Goeker M."/>
        </authorList>
    </citation>
    <scope>NUCLEOTIDE SEQUENCE [LARGE SCALE GENOMIC DNA]</scope>
    <source>
        <strain evidence="2 3">DSM 102255</strain>
    </source>
</reference>